<accession>A0A2S7SRJ2</accession>
<sequence length="673" mass="77136">MTESNYKYHKTQLMRVHGRGGNGNGVLIEFDTIPAKCQEKITAKYGNDLHKYISKQPITKLISVDYKAANIFAGHIKAGGGHLPLDAQQVYTRQAEWLNMINLVLTDRKMLKDTLGISIKTFWEYVIDLHQGDRPVNPKLPKAYDPLRKLLAKYNSEGPVALISKKFGNQNTRKVTPKIENLIVSLYFMKQETTLVEVCRMYRDFIYNKLQVVDINTGEVFNPQEFYVKGEPFPLGESTVDFYLKRPAAQIAINKKRLNNLQWRALHRPYVQRMAPVYAFSKLTMDDRDLPFKDMTGNRPAKTYQIADVASGAIIGKAFSTDKNVELLREAFRDMFQTILCNGWGMPFEIEMERHLTAQMMGKEVDGQFEDDILTAGNLFKHVRVCLGGNAPEKRMEHIFRQKKYTFDNKRPGFQGRFYARNIANRLNTDKDKVRYAYEQIIQNDLDDINSWNNSLHPNQELYPGMSRWDVLENCQNPNLVHHATSAIMPYVGYKARETSIKRGYVQVMKNSYRLPNINILRELKTWKFDAYYIPGPEGIEKVYLYQYGKFIAEATKVIPFQEAQAEMTDADRANADKQWAYQAAFDKMVRETQGSYSVLGTARFDGFEAGETLKVVEEVVVNSTSDEFEEPDNVGFVPKKTSKRGGYKQKEGVSVVSVPNGNSIESAAQWAL</sequence>
<gene>
    <name evidence="1" type="ORF">CJD36_020050</name>
</gene>
<dbReference type="InterPro" id="IPR036397">
    <property type="entry name" value="RNaseH_sf"/>
</dbReference>
<reference evidence="1 2" key="1">
    <citation type="submission" date="2018-01" db="EMBL/GenBank/DDBJ databases">
        <title>A novel member of the phylum Bacteroidetes isolated from glacier ice.</title>
        <authorList>
            <person name="Liu Q."/>
            <person name="Xin Y.-H."/>
        </authorList>
    </citation>
    <scope>NUCLEOTIDE SEQUENCE [LARGE SCALE GENOMIC DNA]</scope>
    <source>
        <strain evidence="1 2">RB1R16</strain>
    </source>
</reference>
<comment type="caution">
    <text evidence="1">The sequence shown here is derived from an EMBL/GenBank/DDBJ whole genome shotgun (WGS) entry which is preliminary data.</text>
</comment>
<proteinExistence type="predicted"/>
<dbReference type="AlphaFoldDB" id="A0A2S7SRJ2"/>
<organism evidence="1 2">
    <name type="scientific">Flavipsychrobacter stenotrophus</name>
    <dbReference type="NCBI Taxonomy" id="2077091"/>
    <lineage>
        <taxon>Bacteria</taxon>
        <taxon>Pseudomonadati</taxon>
        <taxon>Bacteroidota</taxon>
        <taxon>Chitinophagia</taxon>
        <taxon>Chitinophagales</taxon>
        <taxon>Chitinophagaceae</taxon>
        <taxon>Flavipsychrobacter</taxon>
    </lineage>
</organism>
<dbReference type="GO" id="GO:0003676">
    <property type="term" value="F:nucleic acid binding"/>
    <property type="evidence" value="ECO:0007669"/>
    <property type="project" value="InterPro"/>
</dbReference>
<keyword evidence="2" id="KW-1185">Reference proteome</keyword>
<name>A0A2S7SRJ2_9BACT</name>
<dbReference type="Gene3D" id="3.30.420.10">
    <property type="entry name" value="Ribonuclease H-like superfamily/Ribonuclease H"/>
    <property type="match status" value="1"/>
</dbReference>
<dbReference type="EMBL" id="PPSL01000006">
    <property type="protein sequence ID" value="PQJ09533.1"/>
    <property type="molecule type" value="Genomic_DNA"/>
</dbReference>
<evidence type="ECO:0000313" key="1">
    <source>
        <dbReference type="EMBL" id="PQJ09533.1"/>
    </source>
</evidence>
<protein>
    <submittedName>
        <fullName evidence="1">Uncharacterized protein</fullName>
    </submittedName>
</protein>
<dbReference type="Proteomes" id="UP000239872">
    <property type="component" value="Unassembled WGS sequence"/>
</dbReference>
<evidence type="ECO:0000313" key="2">
    <source>
        <dbReference type="Proteomes" id="UP000239872"/>
    </source>
</evidence>